<sequence length="756" mass="84682">MKTKLSTSLIVIAAVFVPAYVVGQNCSPRSSLPTLCITTTAPVTSKDDYVAGSMQIVEEKNGPVELYNGGIRIRGRGNSTWLLDKKPYRINLNTAASLLGMPSVAKNWVLLANHAEKTLVRNSLALELSRYMGLPYSSPFRYVDVILNGDFIGSYLLTDHMEVRSGRVDIEEGQPASVPGAYLVELDGFAWQEPYFIRTTQGLIATVKYPDLVKPQDDAKIEAITNDINDFEQRLFSDIHPEAPGGYLERIDKSSLINWYIACEITGNSDAFWSVYLHKRRSDNHIFLGPLWDFDIAFDNDDRIASARYRLMADVGQDYIFRRWIVRLRNDDVFMSAVKLRWNELKNNGLKDHLLGKINEYTSLLTSSGSQQQNYTRWPVLSTKVYKEVFWNGSYEDHVNFLSDYVEQRIDWLDTEINGLSQNYRYQIVNRQNGKALAAPASGTGVVQKTLSENNDFLWEVKPLPNGFFQLYNVGRQLVLAGTGSAGAQAVLSGANPADPLQQWRITKTSDDSYAFVNRKASMGLQNSAGSISDGAPVHTIDFNAFIPQNGISEVQHWLAGSQAGKWTITSAGSALPILIREFKATNQENAVRLDWKVTEQVNGSHFGIERLNKDLEAVQLATVSLGDSQDGTYHWVDEQPVAGIQYYRVKMVDLDGSFEYTNLVSVTRHGKAENLKVFPNPSSRFPEVHFFSSGTERTYLEVYNLTGVRMFDQVVTATRGWNIASYAEVKLPAGLYVLKVTDGNTSSSRQFVMSP</sequence>
<dbReference type="Pfam" id="PF14200">
    <property type="entry name" value="RicinB_lectin_2"/>
    <property type="match status" value="1"/>
</dbReference>
<accession>A0ABP8LPE4</accession>
<dbReference type="Proteomes" id="UP001501508">
    <property type="component" value="Unassembled WGS sequence"/>
</dbReference>
<dbReference type="InterPro" id="IPR026444">
    <property type="entry name" value="Secre_tail"/>
</dbReference>
<dbReference type="SUPFAM" id="SSF50370">
    <property type="entry name" value="Ricin B-like lectins"/>
    <property type="match status" value="1"/>
</dbReference>
<keyword evidence="3" id="KW-1185">Reference proteome</keyword>
<dbReference type="InterPro" id="IPR000772">
    <property type="entry name" value="Ricin_B_lectin"/>
</dbReference>
<dbReference type="NCBIfam" id="TIGR04183">
    <property type="entry name" value="Por_Secre_tail"/>
    <property type="match status" value="1"/>
</dbReference>
<dbReference type="Gene3D" id="2.80.10.50">
    <property type="match status" value="2"/>
</dbReference>
<feature type="domain" description="Ricin B lectin" evidence="1">
    <location>
        <begin position="467"/>
        <end position="540"/>
    </location>
</feature>
<dbReference type="EMBL" id="BAABEY010000007">
    <property type="protein sequence ID" value="GAA4433576.1"/>
    <property type="molecule type" value="Genomic_DNA"/>
</dbReference>
<proteinExistence type="predicted"/>
<dbReference type="RefSeq" id="WP_345026691.1">
    <property type="nucleotide sequence ID" value="NZ_BAABEY010000007.1"/>
</dbReference>
<dbReference type="Pfam" id="PF08757">
    <property type="entry name" value="CotH"/>
    <property type="match status" value="1"/>
</dbReference>
<protein>
    <recommendedName>
        <fullName evidence="1">Ricin B lectin domain-containing protein</fullName>
    </recommendedName>
</protein>
<gene>
    <name evidence="2" type="ORF">GCM10023091_07270</name>
</gene>
<comment type="caution">
    <text evidence="2">The sequence shown here is derived from an EMBL/GenBank/DDBJ whole genome shotgun (WGS) entry which is preliminary data.</text>
</comment>
<dbReference type="CDD" id="cd00161">
    <property type="entry name" value="beta-trefoil_Ricin-like"/>
    <property type="match status" value="1"/>
</dbReference>
<evidence type="ECO:0000259" key="1">
    <source>
        <dbReference type="Pfam" id="PF14200"/>
    </source>
</evidence>
<evidence type="ECO:0000313" key="3">
    <source>
        <dbReference type="Proteomes" id="UP001501508"/>
    </source>
</evidence>
<reference evidence="3" key="1">
    <citation type="journal article" date="2019" name="Int. J. Syst. Evol. Microbiol.">
        <title>The Global Catalogue of Microorganisms (GCM) 10K type strain sequencing project: providing services to taxonomists for standard genome sequencing and annotation.</title>
        <authorList>
            <consortium name="The Broad Institute Genomics Platform"/>
            <consortium name="The Broad Institute Genome Sequencing Center for Infectious Disease"/>
            <person name="Wu L."/>
            <person name="Ma J."/>
        </authorList>
    </citation>
    <scope>NUCLEOTIDE SEQUENCE [LARGE SCALE GENOMIC DNA]</scope>
    <source>
        <strain evidence="3">JCM 31920</strain>
    </source>
</reference>
<dbReference type="InterPro" id="IPR014867">
    <property type="entry name" value="Spore_coat_CotH_CotH2/3/7"/>
</dbReference>
<organism evidence="2 3">
    <name type="scientific">Ravibacter arvi</name>
    <dbReference type="NCBI Taxonomy" id="2051041"/>
    <lineage>
        <taxon>Bacteria</taxon>
        <taxon>Pseudomonadati</taxon>
        <taxon>Bacteroidota</taxon>
        <taxon>Cytophagia</taxon>
        <taxon>Cytophagales</taxon>
        <taxon>Spirosomataceae</taxon>
        <taxon>Ravibacter</taxon>
    </lineage>
</organism>
<dbReference type="InterPro" id="IPR035992">
    <property type="entry name" value="Ricin_B-like_lectins"/>
</dbReference>
<evidence type="ECO:0000313" key="2">
    <source>
        <dbReference type="EMBL" id="GAA4433576.1"/>
    </source>
</evidence>
<name>A0ABP8LPE4_9BACT</name>